<reference evidence="4 5" key="1">
    <citation type="journal article" date="2018" name="PLoS ONE">
        <title>The draft genome of Kipferlia bialata reveals reductive genome evolution in fornicate parasites.</title>
        <authorList>
            <person name="Tanifuji G."/>
            <person name="Takabayashi S."/>
            <person name="Kume K."/>
            <person name="Takagi M."/>
            <person name="Nakayama T."/>
            <person name="Kamikawa R."/>
            <person name="Inagaki Y."/>
            <person name="Hashimoto T."/>
        </authorList>
    </citation>
    <scope>NUCLEOTIDE SEQUENCE [LARGE SCALE GENOMIC DNA]</scope>
    <source>
        <strain evidence="4">NY0173</strain>
    </source>
</reference>
<evidence type="ECO:0000313" key="5">
    <source>
        <dbReference type="Proteomes" id="UP000265618"/>
    </source>
</evidence>
<dbReference type="PANTHER" id="PTHR15913">
    <property type="entry name" value="ACID CLUSTER PROTEIN 33"/>
    <property type="match status" value="1"/>
</dbReference>
<dbReference type="AlphaFoldDB" id="A0A9K3CQN8"/>
<dbReference type="PANTHER" id="PTHR15913:SF0">
    <property type="entry name" value="MASPARDIN"/>
    <property type="match status" value="1"/>
</dbReference>
<evidence type="ECO:0000256" key="3">
    <source>
        <dbReference type="SAM" id="MobiDB-lite"/>
    </source>
</evidence>
<dbReference type="GO" id="GO:0005737">
    <property type="term" value="C:cytoplasm"/>
    <property type="evidence" value="ECO:0007669"/>
    <property type="project" value="UniProtKB-SubCell"/>
</dbReference>
<keyword evidence="5" id="KW-1185">Reference proteome</keyword>
<protein>
    <submittedName>
        <fullName evidence="4">Maspardin</fullName>
    </submittedName>
</protein>
<proteinExistence type="predicted"/>
<sequence length="297" mass="32705">MTQHQGIICQKNTPCVILLPGFAETPDSLFRIALRLMDRGIRAVTVRYPVYHTVSELLVGMEQFIETLGASSISIVGIDVGAYIGQLYSEQRSHKVSALLLINPIPSGHYREMCTTFRHAGLMPEFVIKRAALSRLPQYVREDVVPYIDFLADRIDRLGRAEMVAQVRYTSDPSCVLGSGPSLASKRVMIAATLDHPDNMEPIETLHAKLFPRVSVTPIQTGSTFPHLVHPDEIEMLLLTLLRRHGLDTSFKANLWQGGDKASMAGAAEGERETQAEDAPAPLETKTEGEGEAEAEA</sequence>
<dbReference type="Gene3D" id="3.40.50.1820">
    <property type="entry name" value="alpha/beta hydrolase"/>
    <property type="match status" value="1"/>
</dbReference>
<dbReference type="Proteomes" id="UP000265618">
    <property type="component" value="Unassembled WGS sequence"/>
</dbReference>
<dbReference type="EMBL" id="BDIP01000291">
    <property type="protein sequence ID" value="GIQ81032.1"/>
    <property type="molecule type" value="Genomic_DNA"/>
</dbReference>
<accession>A0A9K3CQN8</accession>
<dbReference type="OrthoDB" id="10264550at2759"/>
<dbReference type="InterPro" id="IPR029058">
    <property type="entry name" value="AB_hydrolase_fold"/>
</dbReference>
<organism evidence="4 5">
    <name type="scientific">Kipferlia bialata</name>
    <dbReference type="NCBI Taxonomy" id="797122"/>
    <lineage>
        <taxon>Eukaryota</taxon>
        <taxon>Metamonada</taxon>
        <taxon>Carpediemonas-like organisms</taxon>
        <taxon>Kipferlia</taxon>
    </lineage>
</organism>
<dbReference type="SUPFAM" id="SSF53474">
    <property type="entry name" value="alpha/beta-Hydrolases"/>
    <property type="match status" value="1"/>
</dbReference>
<gene>
    <name evidence="4" type="ORF">KIPB_001926</name>
</gene>
<keyword evidence="2" id="KW-0963">Cytoplasm</keyword>
<feature type="region of interest" description="Disordered" evidence="3">
    <location>
        <begin position="261"/>
        <end position="297"/>
    </location>
</feature>
<dbReference type="InterPro" id="IPR026151">
    <property type="entry name" value="Maspardin"/>
</dbReference>
<comment type="caution">
    <text evidence="4">The sequence shown here is derived from an EMBL/GenBank/DDBJ whole genome shotgun (WGS) entry which is preliminary data.</text>
</comment>
<evidence type="ECO:0000256" key="1">
    <source>
        <dbReference type="ARBA" id="ARBA00004496"/>
    </source>
</evidence>
<evidence type="ECO:0000313" key="4">
    <source>
        <dbReference type="EMBL" id="GIQ81032.1"/>
    </source>
</evidence>
<evidence type="ECO:0000256" key="2">
    <source>
        <dbReference type="ARBA" id="ARBA00022490"/>
    </source>
</evidence>
<comment type="subcellular location">
    <subcellularLocation>
        <location evidence="1">Cytoplasm</location>
    </subcellularLocation>
</comment>
<name>A0A9K3CQN8_9EUKA</name>